<name>B7KGZ2_GLOC7</name>
<dbReference type="Proteomes" id="UP000002384">
    <property type="component" value="Chromosome"/>
</dbReference>
<sequence length="63" mass="7290">MTNPLPEEALSTTAWCLETIANNKGEENSQVDDVKLFRQFCHSQLLDWLKTKKKPSTSPWMDH</sequence>
<dbReference type="KEGG" id="cyc:PCC7424_5129"/>
<keyword evidence="2" id="KW-1185">Reference proteome</keyword>
<proteinExistence type="predicted"/>
<evidence type="ECO:0000313" key="1">
    <source>
        <dbReference type="EMBL" id="ACK73479.1"/>
    </source>
</evidence>
<dbReference type="EMBL" id="CP001291">
    <property type="protein sequence ID" value="ACK73479.1"/>
    <property type="molecule type" value="Genomic_DNA"/>
</dbReference>
<reference evidence="2" key="1">
    <citation type="journal article" date="2011" name="MBio">
        <title>Novel metabolic attributes of the genus Cyanothece, comprising a group of unicellular nitrogen-fixing Cyanobacteria.</title>
        <authorList>
            <person name="Bandyopadhyay A."/>
            <person name="Elvitigala T."/>
            <person name="Welsh E."/>
            <person name="Stockel J."/>
            <person name="Liberton M."/>
            <person name="Min H."/>
            <person name="Sherman L.A."/>
            <person name="Pakrasi H.B."/>
        </authorList>
    </citation>
    <scope>NUCLEOTIDE SEQUENCE [LARGE SCALE GENOMIC DNA]</scope>
    <source>
        <strain evidence="2">PCC 7424</strain>
    </source>
</reference>
<gene>
    <name evidence="1" type="ordered locus">PCC7424_5129</name>
</gene>
<accession>B7KGZ2</accession>
<organism evidence="1 2">
    <name type="scientific">Gloeothece citriformis (strain PCC 7424)</name>
    <name type="common">Cyanothece sp. (strain PCC 7424)</name>
    <dbReference type="NCBI Taxonomy" id="65393"/>
    <lineage>
        <taxon>Bacteria</taxon>
        <taxon>Bacillati</taxon>
        <taxon>Cyanobacteriota</taxon>
        <taxon>Cyanophyceae</taxon>
        <taxon>Oscillatoriophycideae</taxon>
        <taxon>Chroococcales</taxon>
        <taxon>Aphanothecaceae</taxon>
        <taxon>Gloeothece</taxon>
        <taxon>Gloeothece citriformis</taxon>
    </lineage>
</organism>
<protein>
    <submittedName>
        <fullName evidence="1">Uncharacterized protein</fullName>
    </submittedName>
</protein>
<dbReference type="HOGENOM" id="CLU_2878376_0_0_3"/>
<dbReference type="RefSeq" id="WP_015957059.1">
    <property type="nucleotide sequence ID" value="NC_011729.1"/>
</dbReference>
<dbReference type="AlphaFoldDB" id="B7KGZ2"/>
<evidence type="ECO:0000313" key="2">
    <source>
        <dbReference type="Proteomes" id="UP000002384"/>
    </source>
</evidence>